<evidence type="ECO:0000313" key="2">
    <source>
        <dbReference type="EMBL" id="KAF9417861.1"/>
    </source>
</evidence>
<protein>
    <submittedName>
        <fullName evidence="2">Uncharacterized protein</fullName>
    </submittedName>
</protein>
<proteinExistence type="predicted"/>
<evidence type="ECO:0000313" key="3">
    <source>
        <dbReference type="Proteomes" id="UP000648187"/>
    </source>
</evidence>
<keyword evidence="1" id="KW-0472">Membrane</keyword>
<evidence type="ECO:0000256" key="1">
    <source>
        <dbReference type="SAM" id="Phobius"/>
    </source>
</evidence>
<dbReference type="EMBL" id="JACKWZ010000064">
    <property type="protein sequence ID" value="KAF9417861.1"/>
    <property type="molecule type" value="Genomic_DNA"/>
</dbReference>
<name>A0A835GHM3_SPOEX</name>
<reference evidence="2" key="1">
    <citation type="submission" date="2020-08" db="EMBL/GenBank/DDBJ databases">
        <title>Spodoptera exigua strain:BAW_Kor-Di-RS1 Genome sequencing and assembly.</title>
        <authorList>
            <person name="Kim J."/>
            <person name="Nam H.Y."/>
            <person name="Kwon M."/>
            <person name="Choi J.H."/>
            <person name="Cho S.R."/>
            <person name="Kim G.-H."/>
        </authorList>
    </citation>
    <scope>NUCLEOTIDE SEQUENCE</scope>
    <source>
        <strain evidence="2">BAW_Kor-Di-RS1</strain>
        <tissue evidence="2">Whole-body</tissue>
    </source>
</reference>
<gene>
    <name evidence="2" type="ORF">HW555_005158</name>
</gene>
<comment type="caution">
    <text evidence="2">The sequence shown here is derived from an EMBL/GenBank/DDBJ whole genome shotgun (WGS) entry which is preliminary data.</text>
</comment>
<keyword evidence="1" id="KW-0812">Transmembrane</keyword>
<sequence length="77" mass="8325">MEELYAVSQCLKLDVADTISGTSRQGSCFRKFQPRPPKLAVLCTQPVVIILYLASAAVLGSYTVNHAAPVRASPLDF</sequence>
<keyword evidence="1" id="KW-1133">Transmembrane helix</keyword>
<organism evidence="2 3">
    <name type="scientific">Spodoptera exigua</name>
    <name type="common">Beet armyworm</name>
    <name type="synonym">Noctua fulgens</name>
    <dbReference type="NCBI Taxonomy" id="7107"/>
    <lineage>
        <taxon>Eukaryota</taxon>
        <taxon>Metazoa</taxon>
        <taxon>Ecdysozoa</taxon>
        <taxon>Arthropoda</taxon>
        <taxon>Hexapoda</taxon>
        <taxon>Insecta</taxon>
        <taxon>Pterygota</taxon>
        <taxon>Neoptera</taxon>
        <taxon>Endopterygota</taxon>
        <taxon>Lepidoptera</taxon>
        <taxon>Glossata</taxon>
        <taxon>Ditrysia</taxon>
        <taxon>Noctuoidea</taxon>
        <taxon>Noctuidae</taxon>
        <taxon>Amphipyrinae</taxon>
        <taxon>Spodoptera</taxon>
    </lineage>
</organism>
<dbReference type="AlphaFoldDB" id="A0A835GHM3"/>
<dbReference type="Proteomes" id="UP000648187">
    <property type="component" value="Unassembled WGS sequence"/>
</dbReference>
<feature type="transmembrane region" description="Helical" evidence="1">
    <location>
        <begin position="39"/>
        <end position="64"/>
    </location>
</feature>
<accession>A0A835GHM3</accession>
<keyword evidence="3" id="KW-1185">Reference proteome</keyword>